<dbReference type="AlphaFoldDB" id="A0A975GNE4"/>
<dbReference type="GO" id="GO:0005525">
    <property type="term" value="F:GTP binding"/>
    <property type="evidence" value="ECO:0007669"/>
    <property type="project" value="InterPro"/>
</dbReference>
<dbReference type="CDD" id="cd03116">
    <property type="entry name" value="MobB"/>
    <property type="match status" value="1"/>
</dbReference>
<dbReference type="GO" id="GO:0006777">
    <property type="term" value="P:Mo-molybdopterin cofactor biosynthetic process"/>
    <property type="evidence" value="ECO:0007669"/>
    <property type="project" value="InterPro"/>
</dbReference>
<dbReference type="Pfam" id="PF03205">
    <property type="entry name" value="MobB"/>
    <property type="match status" value="1"/>
</dbReference>
<dbReference type="InterPro" id="IPR027417">
    <property type="entry name" value="P-loop_NTPase"/>
</dbReference>
<dbReference type="KEGG" id="dmm:dnm_037240"/>
<dbReference type="PANTHER" id="PTHR40072:SF1">
    <property type="entry name" value="MOLYBDOPTERIN-GUANINE DINUCLEOTIDE BIOSYNTHESIS ADAPTER PROTEIN"/>
    <property type="match status" value="1"/>
</dbReference>
<dbReference type="InterPro" id="IPR004435">
    <property type="entry name" value="MobB_dom"/>
</dbReference>
<keyword evidence="3" id="KW-1185">Reference proteome</keyword>
<proteinExistence type="predicted"/>
<evidence type="ECO:0000313" key="3">
    <source>
        <dbReference type="Proteomes" id="UP000663722"/>
    </source>
</evidence>
<evidence type="ECO:0000259" key="1">
    <source>
        <dbReference type="Pfam" id="PF03205"/>
    </source>
</evidence>
<dbReference type="Gene3D" id="3.40.50.300">
    <property type="entry name" value="P-loop containing nucleotide triphosphate hydrolases"/>
    <property type="match status" value="1"/>
</dbReference>
<evidence type="ECO:0000313" key="2">
    <source>
        <dbReference type="EMBL" id="QTA87690.1"/>
    </source>
</evidence>
<reference evidence="2" key="1">
    <citation type="journal article" date="2021" name="Microb. Physiol.">
        <title>Proteogenomic Insights into the Physiology of Marine, Sulfate-Reducing, Filamentous Desulfonema limicola and Desulfonema magnum.</title>
        <authorList>
            <person name="Schnaars V."/>
            <person name="Wohlbrand L."/>
            <person name="Scheve S."/>
            <person name="Hinrichs C."/>
            <person name="Reinhardt R."/>
            <person name="Rabus R."/>
        </authorList>
    </citation>
    <scope>NUCLEOTIDE SEQUENCE</scope>
    <source>
        <strain evidence="2">4be13</strain>
    </source>
</reference>
<dbReference type="SUPFAM" id="SSF52540">
    <property type="entry name" value="P-loop containing nucleoside triphosphate hydrolases"/>
    <property type="match status" value="1"/>
</dbReference>
<organism evidence="2 3">
    <name type="scientific">Desulfonema magnum</name>
    <dbReference type="NCBI Taxonomy" id="45655"/>
    <lineage>
        <taxon>Bacteria</taxon>
        <taxon>Pseudomonadati</taxon>
        <taxon>Thermodesulfobacteriota</taxon>
        <taxon>Desulfobacteria</taxon>
        <taxon>Desulfobacterales</taxon>
        <taxon>Desulfococcaceae</taxon>
        <taxon>Desulfonema</taxon>
    </lineage>
</organism>
<dbReference type="InterPro" id="IPR052539">
    <property type="entry name" value="MGD_biosynthesis_adapter"/>
</dbReference>
<gene>
    <name evidence="2" type="primary">mobB</name>
    <name evidence="2" type="ORF">dnm_037240</name>
</gene>
<dbReference type="Proteomes" id="UP000663722">
    <property type="component" value="Chromosome"/>
</dbReference>
<dbReference type="RefSeq" id="WP_207682783.1">
    <property type="nucleotide sequence ID" value="NZ_CP061800.1"/>
</dbReference>
<dbReference type="NCBIfam" id="TIGR00176">
    <property type="entry name" value="mobB"/>
    <property type="match status" value="1"/>
</dbReference>
<accession>A0A975GNE4</accession>
<dbReference type="EMBL" id="CP061800">
    <property type="protein sequence ID" value="QTA87690.1"/>
    <property type="molecule type" value="Genomic_DNA"/>
</dbReference>
<name>A0A975GNE4_9BACT</name>
<feature type="domain" description="Molybdopterin-guanine dinucleotide biosynthesis protein B (MobB)" evidence="1">
    <location>
        <begin position="4"/>
        <end position="133"/>
    </location>
</feature>
<sequence length="162" mass="18252">MPPIISIVGKSQSGKTTLIEKLIPELKKRGYGIGIIKHASHKFDIDKKGKDSWRHKAAGADTVIVASPGAIAMVKDHHSESLEHLEMYFQDMDIVITEGYKKKDKPKIEVFRAAAHKELLCRNDKTLVALVTDTDADLNVPRFRLEEIEKLADFIEKEYIKG</sequence>
<protein>
    <submittedName>
        <fullName evidence="2">Molybdopterin-guanine dinucleotide biosynthesis adapter protein</fullName>
    </submittedName>
</protein>
<dbReference type="PANTHER" id="PTHR40072">
    <property type="entry name" value="MOLYBDOPTERIN-GUANINE DINUCLEOTIDE BIOSYNTHESIS ADAPTER PROTEIN-RELATED"/>
    <property type="match status" value="1"/>
</dbReference>